<feature type="domain" description="Trafficking protein particle complex II-specific subunit 65 IgD3" evidence="2">
    <location>
        <begin position="919"/>
        <end position="978"/>
    </location>
</feature>
<dbReference type="GO" id="GO:1990071">
    <property type="term" value="C:TRAPPII protein complex"/>
    <property type="evidence" value="ECO:0007669"/>
    <property type="project" value="InterPro"/>
</dbReference>
<feature type="region of interest" description="Disordered" evidence="1">
    <location>
        <begin position="400"/>
        <end position="431"/>
    </location>
</feature>
<dbReference type="AlphaFoldDB" id="A0A165M8F1"/>
<feature type="compositionally biased region" description="Polar residues" evidence="1">
    <location>
        <begin position="345"/>
        <end position="354"/>
    </location>
</feature>
<dbReference type="OrthoDB" id="24630at2759"/>
<feature type="compositionally biased region" description="Acidic residues" evidence="1">
    <location>
        <begin position="411"/>
        <end position="421"/>
    </location>
</feature>
<dbReference type="Proteomes" id="UP000076727">
    <property type="component" value="Unassembled WGS sequence"/>
</dbReference>
<evidence type="ECO:0000313" key="3">
    <source>
        <dbReference type="EMBL" id="KZT65353.1"/>
    </source>
</evidence>
<dbReference type="Pfam" id="PF12735">
    <property type="entry name" value="IgD3_Trs65"/>
    <property type="match status" value="1"/>
</dbReference>
<name>A0A165M8F1_9APHY</name>
<dbReference type="InterPro" id="IPR024662">
    <property type="entry name" value="Trs65"/>
</dbReference>
<gene>
    <name evidence="3" type="ORF">DAEQUDRAFT_768922</name>
</gene>
<evidence type="ECO:0000259" key="2">
    <source>
        <dbReference type="Pfam" id="PF12735"/>
    </source>
</evidence>
<organism evidence="3 4">
    <name type="scientific">Daedalea quercina L-15889</name>
    <dbReference type="NCBI Taxonomy" id="1314783"/>
    <lineage>
        <taxon>Eukaryota</taxon>
        <taxon>Fungi</taxon>
        <taxon>Dikarya</taxon>
        <taxon>Basidiomycota</taxon>
        <taxon>Agaricomycotina</taxon>
        <taxon>Agaricomycetes</taxon>
        <taxon>Polyporales</taxon>
        <taxon>Fomitopsis</taxon>
    </lineage>
</organism>
<evidence type="ECO:0000256" key="1">
    <source>
        <dbReference type="SAM" id="MobiDB-lite"/>
    </source>
</evidence>
<keyword evidence="4" id="KW-1185">Reference proteome</keyword>
<sequence>MASFEELFNSSILQVFAPGSALDFPEGISNDGDKTKGWLSRLYAEPTDRKVAFFDEIIDFLLVIRFPQSQDESESVSVPENPPLGLLSFLAHLQISYDASYISPFTSVPSTSSGAVPEIGRPPPRTTSINKDKPAALLAVAHPTIFPPATPNPVPSAAKSDQQYVQSQGTQLTTGVWGEHHMGSTRETSEAFALLWAADEQEWVAVYRMSVLVRYMATKFEDPLLSLTVSTTLREKPLPVTPPRRALAALLEQAGNSSDPLDIMSPVRSVAGDGASNGDQAEDDDLLSGLEEINLLEGLQADPTFASSGDAPLKLSSTRLGPKTRRTAFALPPVPGSSSSSQQSRASFTASVASKSKLPPPPATATFRKSFRKTMKVVSGFHVRMRTVFVPYFLLPPNGQKKRKPISSGVTDEDDGEDDIETREQREAGNEEHTVVLSVEIENIFPDIPAPTIPNYSFEVERADVTVSGTGAKTVLVAWGDAADVFPVRIGPNEQVNLLYAVSFLRAPEADEMAVASGTGGQAGKRTSVASAAAAAQEMRRSVSINISVRPFDKASASGTATASDPRPLSYPTRTYASYWSCKLNFSSAANATSGRFGEDGAEPIALPTPASPFPNRPGRVPTIVTSNAAPSSRPQSLPIPSVAGSRKFTYSALDSPSIDGRTKAKSPVNYLGPTAMLNPANQPQSAAIPLTADPRNPNPIITGTSSGAGSRGSFLPPSVAFQSTYLRSPTTYTSPQDSYFSFAALGGGQGQIDAGAVEEPGTPRTPAYPAYPGSPPPVPPTPFWQAPLAQQTGAGAIGPTVDMRRERGGVGSMPTPGVTIPGFPSNVEVSAEVENKAEAGGQPIVISVGLLPTIKEGNSNLKGRASGDIYPLDQFTLDIFVFNQSSWTRRFEVSHPDERRRRRKGRSDAKKVDGSSPGIMPLENRVRIGPLLPSTCQSVRMDFLALTPGVHPIDELILTDVQSGFSMHLRSVMDVVVCEP</sequence>
<dbReference type="PANTHER" id="PTHR28159">
    <property type="entry name" value="TRAFFICKING PROTEIN PARTICLE COMPLEX II-SPECIFIC SUBUNIT 65"/>
    <property type="match status" value="1"/>
</dbReference>
<accession>A0A165M8F1</accession>
<dbReference type="InterPro" id="IPR055420">
    <property type="entry name" value="IgD3_Trs65"/>
</dbReference>
<feature type="region of interest" description="Disordered" evidence="1">
    <location>
        <begin position="896"/>
        <end position="920"/>
    </location>
</feature>
<dbReference type="STRING" id="1314783.A0A165M8F1"/>
<proteinExistence type="predicted"/>
<dbReference type="GO" id="GO:0005802">
    <property type="term" value="C:trans-Golgi network"/>
    <property type="evidence" value="ECO:0007669"/>
    <property type="project" value="TreeGrafter"/>
</dbReference>
<dbReference type="EMBL" id="KV429107">
    <property type="protein sequence ID" value="KZT65353.1"/>
    <property type="molecule type" value="Genomic_DNA"/>
</dbReference>
<reference evidence="3 4" key="1">
    <citation type="journal article" date="2016" name="Mol. Biol. Evol.">
        <title>Comparative Genomics of Early-Diverging Mushroom-Forming Fungi Provides Insights into the Origins of Lignocellulose Decay Capabilities.</title>
        <authorList>
            <person name="Nagy L.G."/>
            <person name="Riley R."/>
            <person name="Tritt A."/>
            <person name="Adam C."/>
            <person name="Daum C."/>
            <person name="Floudas D."/>
            <person name="Sun H."/>
            <person name="Yadav J.S."/>
            <person name="Pangilinan J."/>
            <person name="Larsson K.H."/>
            <person name="Matsuura K."/>
            <person name="Barry K."/>
            <person name="Labutti K."/>
            <person name="Kuo R."/>
            <person name="Ohm R.A."/>
            <person name="Bhattacharya S.S."/>
            <person name="Shirouzu T."/>
            <person name="Yoshinaga Y."/>
            <person name="Martin F.M."/>
            <person name="Grigoriev I.V."/>
            <person name="Hibbett D.S."/>
        </authorList>
    </citation>
    <scope>NUCLEOTIDE SEQUENCE [LARGE SCALE GENOMIC DNA]</scope>
    <source>
        <strain evidence="3 4">L-15889</strain>
    </source>
</reference>
<evidence type="ECO:0000313" key="4">
    <source>
        <dbReference type="Proteomes" id="UP000076727"/>
    </source>
</evidence>
<protein>
    <recommendedName>
        <fullName evidence="2">Trafficking protein particle complex II-specific subunit 65 IgD3 domain-containing protein</fullName>
    </recommendedName>
</protein>
<feature type="compositionally biased region" description="Basic and acidic residues" evidence="1">
    <location>
        <begin position="422"/>
        <end position="431"/>
    </location>
</feature>
<dbReference type="GO" id="GO:0006891">
    <property type="term" value="P:intra-Golgi vesicle-mediated transport"/>
    <property type="evidence" value="ECO:0007669"/>
    <property type="project" value="InterPro"/>
</dbReference>
<feature type="region of interest" description="Disordered" evidence="1">
    <location>
        <begin position="307"/>
        <end position="367"/>
    </location>
</feature>
<feature type="region of interest" description="Disordered" evidence="1">
    <location>
        <begin position="258"/>
        <end position="283"/>
    </location>
</feature>
<dbReference type="PANTHER" id="PTHR28159:SF1">
    <property type="entry name" value="TRAFFICKING PROTEIN PARTICLE COMPLEX II-SPECIFIC SUBUNIT 65"/>
    <property type="match status" value="1"/>
</dbReference>